<evidence type="ECO:0000313" key="2">
    <source>
        <dbReference type="EMBL" id="ALO15980.1"/>
    </source>
</evidence>
<dbReference type="SUPFAM" id="SSF81301">
    <property type="entry name" value="Nucleotidyltransferase"/>
    <property type="match status" value="1"/>
</dbReference>
<name>A0A0S2I1S4_9BACT</name>
<keyword evidence="3" id="KW-1185">Reference proteome</keyword>
<dbReference type="InterPro" id="IPR002934">
    <property type="entry name" value="Polymerase_NTP_transf_dom"/>
</dbReference>
<sequence>MNFPGYVKISENRIIFIIKTNYLYLIFMDLQSIKPLQERAKELQCLYEVENILKRNKTNYAEAFNEIVRVIPHGWQFPESCHAVICYEDKKYFFKESEETDTNQSAELIVDNSLKGRIIVFYKNLSNRNDAFLPEEKKLLNTIANQISQFIFYDKLEKTIDLLSEEVESKGKRNLLDNNKDEFWRWRFKMAQKIVDTTDFEYYGIRAIYLIGSTKEATAGPASDIDLLVHFTGDELQKKLLKAWIKGWSFALNEHNYEKTGYEDENGLIDLHLITDDDIKNKTSFAVLIGNIHNPARLLKKNE</sequence>
<evidence type="ECO:0000259" key="1">
    <source>
        <dbReference type="Pfam" id="PF01909"/>
    </source>
</evidence>
<evidence type="ECO:0000313" key="3">
    <source>
        <dbReference type="Proteomes" id="UP000064893"/>
    </source>
</evidence>
<dbReference type="KEGG" id="blq:L21SP5_02348"/>
<dbReference type="Gene3D" id="3.30.460.10">
    <property type="entry name" value="Beta Polymerase, domain 2"/>
    <property type="match status" value="1"/>
</dbReference>
<dbReference type="GO" id="GO:0016779">
    <property type="term" value="F:nucleotidyltransferase activity"/>
    <property type="evidence" value="ECO:0007669"/>
    <property type="project" value="InterPro"/>
</dbReference>
<dbReference type="EMBL" id="CP013118">
    <property type="protein sequence ID" value="ALO15980.1"/>
    <property type="molecule type" value="Genomic_DNA"/>
</dbReference>
<reference evidence="2 3" key="1">
    <citation type="submission" date="2015-11" db="EMBL/GenBank/DDBJ databases">
        <title>Description and complete genome sequence of a novel strain predominating in hypersaline microbial mats and representing a new family of the Bacteriodetes phylum.</title>
        <authorList>
            <person name="Spring S."/>
            <person name="Bunk B."/>
            <person name="Sproer C."/>
            <person name="Klenk H.-P."/>
        </authorList>
    </citation>
    <scope>NUCLEOTIDE SEQUENCE [LARGE SCALE GENOMIC DNA]</scope>
    <source>
        <strain evidence="2 3">L21-Spi-D4</strain>
    </source>
</reference>
<proteinExistence type="predicted"/>
<protein>
    <recommendedName>
        <fullName evidence="1">Polymerase nucleotidyl transferase domain-containing protein</fullName>
    </recommendedName>
</protein>
<gene>
    <name evidence="2" type="ORF">L21SP5_02348</name>
</gene>
<dbReference type="Pfam" id="PF01909">
    <property type="entry name" value="NTP_transf_2"/>
    <property type="match status" value="1"/>
</dbReference>
<dbReference type="AlphaFoldDB" id="A0A0S2I1S4"/>
<dbReference type="Proteomes" id="UP000064893">
    <property type="component" value="Chromosome"/>
</dbReference>
<dbReference type="InterPro" id="IPR043519">
    <property type="entry name" value="NT_sf"/>
</dbReference>
<dbReference type="STRING" id="1307839.L21SP5_02348"/>
<feature type="domain" description="Polymerase nucleotidyl transferase" evidence="1">
    <location>
        <begin position="196"/>
        <end position="243"/>
    </location>
</feature>
<organism evidence="2 3">
    <name type="scientific">Salinivirga cyanobacteriivorans</name>
    <dbReference type="NCBI Taxonomy" id="1307839"/>
    <lineage>
        <taxon>Bacteria</taxon>
        <taxon>Pseudomonadati</taxon>
        <taxon>Bacteroidota</taxon>
        <taxon>Bacteroidia</taxon>
        <taxon>Bacteroidales</taxon>
        <taxon>Salinivirgaceae</taxon>
        <taxon>Salinivirga</taxon>
    </lineage>
</organism>
<accession>A0A0S2I1S4</accession>